<protein>
    <recommendedName>
        <fullName evidence="2">CxC2-like cysteine cluster KDZ transposase-associated domain-containing protein</fullName>
    </recommendedName>
</protein>
<feature type="domain" description="CxC2-like cysteine cluster KDZ transposase-associated" evidence="2">
    <location>
        <begin position="80"/>
        <end position="181"/>
    </location>
</feature>
<keyword evidence="4" id="KW-1185">Reference proteome</keyword>
<organism evidence="3 4">
    <name type="scientific">Cylindrobasidium torrendii FP15055 ss-10</name>
    <dbReference type="NCBI Taxonomy" id="1314674"/>
    <lineage>
        <taxon>Eukaryota</taxon>
        <taxon>Fungi</taxon>
        <taxon>Dikarya</taxon>
        <taxon>Basidiomycota</taxon>
        <taxon>Agaricomycotina</taxon>
        <taxon>Agaricomycetes</taxon>
        <taxon>Agaricomycetidae</taxon>
        <taxon>Agaricales</taxon>
        <taxon>Marasmiineae</taxon>
        <taxon>Physalacriaceae</taxon>
        <taxon>Cylindrobasidium</taxon>
    </lineage>
</organism>
<proteinExistence type="predicted"/>
<dbReference type="STRING" id="1314674.A0A0D7BFX5"/>
<dbReference type="Proteomes" id="UP000054007">
    <property type="component" value="Unassembled WGS sequence"/>
</dbReference>
<feature type="non-terminal residue" evidence="3">
    <location>
        <position position="1"/>
    </location>
</feature>
<dbReference type="Pfam" id="PF18803">
    <property type="entry name" value="CxC2"/>
    <property type="match status" value="1"/>
</dbReference>
<dbReference type="InterPro" id="IPR041457">
    <property type="entry name" value="CxC2_KDZ-assoc"/>
</dbReference>
<dbReference type="EMBL" id="KN880492">
    <property type="protein sequence ID" value="KIY68994.1"/>
    <property type="molecule type" value="Genomic_DNA"/>
</dbReference>
<accession>A0A0D7BFX5</accession>
<feature type="compositionally biased region" description="Acidic residues" evidence="1">
    <location>
        <begin position="936"/>
        <end position="948"/>
    </location>
</feature>
<dbReference type="PANTHER" id="PTHR33096">
    <property type="entry name" value="CXC2 DOMAIN-CONTAINING PROTEIN"/>
    <property type="match status" value="1"/>
</dbReference>
<dbReference type="InterPro" id="IPR040521">
    <property type="entry name" value="KDZ"/>
</dbReference>
<evidence type="ECO:0000313" key="3">
    <source>
        <dbReference type="EMBL" id="KIY68994.1"/>
    </source>
</evidence>
<name>A0A0D7BFX5_9AGAR</name>
<evidence type="ECO:0000313" key="4">
    <source>
        <dbReference type="Proteomes" id="UP000054007"/>
    </source>
</evidence>
<reference evidence="3 4" key="1">
    <citation type="journal article" date="2015" name="Fungal Genet. Biol.">
        <title>Evolution of novel wood decay mechanisms in Agaricales revealed by the genome sequences of Fistulina hepatica and Cylindrobasidium torrendii.</title>
        <authorList>
            <person name="Floudas D."/>
            <person name="Held B.W."/>
            <person name="Riley R."/>
            <person name="Nagy L.G."/>
            <person name="Koehler G."/>
            <person name="Ransdell A.S."/>
            <person name="Younus H."/>
            <person name="Chow J."/>
            <person name="Chiniquy J."/>
            <person name="Lipzen A."/>
            <person name="Tritt A."/>
            <person name="Sun H."/>
            <person name="Haridas S."/>
            <person name="LaButti K."/>
            <person name="Ohm R.A."/>
            <person name="Kues U."/>
            <person name="Blanchette R.A."/>
            <person name="Grigoriev I.V."/>
            <person name="Minto R.E."/>
            <person name="Hibbett D.S."/>
        </authorList>
    </citation>
    <scope>NUCLEOTIDE SEQUENCE [LARGE SCALE GENOMIC DNA]</scope>
    <source>
        <strain evidence="3 4">FP15055 ss-10</strain>
    </source>
</reference>
<sequence length="971" mass="109358">GMPQAYLNEFMRLEGRRGLPLLCARCPSGRSGDAVYQCKDCLNAGLCCKECFLDSHCYLPFHRAELWNGSHFERVAPKDIKRRIPVGHDDGSCCSSGLIHENFTILDCNGIYRIDIVFCQCERMKPLRIQLLRAQLFPSTSRRPRTAATFRLLEAHDHLASHGKITPYEHYNALVQMTDGWGIALPKSRYKPFLRMIREHGFILLMKRGGRGCVEQGVANTAHGELAIQCPACPRENVNIPTDWQLIDFGRRRYMLILMMDANFRLSNIRRSSTLDPGLGTGLAYLVADGPYHAHYSKYKAQTDISTCSGFKTLEMAEKKDATGLRSTGLCMVACARHELIRAEGTGDLQKGERRYCNMDYVAMSAAQCVNLDRFYSYDVSCQWCIHVMARIKELPEHLQPRPGVKLSYGVPKCHAKGHILMCQCCFSMGLQLGVGNTDGEGIERVWAGINHSASSTKESLPGHRHDTLDRRMATHNWEKLIRLGTRLHGSLAKAIEQYRVQLEDHEEFTARMPPERVSKWNALAVEWEEGRTGNRKDTTPYWRERAYAREKDVISALNEEDRVSKREAIHDVNVVAFIALGLKIEQNQRDILLLLVSEDKDAAHVVTDIQNKRLTMKRMLQEFRSIQQTYMPFMATFLANHAGERDGDIETERLYLPSALPVPLRDRCLDDAPKVEERLCESQCFTALEEIRSVQRAVHQTRSFKKANVRGTKRSGRSFDLIKRLSLKGKAAANKYRAGHRALQSLRGSGSWELVLRDLKPDDIKGLSSEVFTTATPIDYDDAQVSAGSKRGRYGTGKGMKPADVLLGTSTSFMLSWIWTVEGALDSANDDEMDNLVRVEYLKSRARVARLFEEVGLLQDERERTLLTLEYEAKQWEGRGIGWAGASPELQSGIAAYSSKQAAGRRGLAAFFKALWHTKASTKGERAQDRIEVVEPAESDSEAEDDVSPAHILSGPLPGQREDIVGLSVQ</sequence>
<dbReference type="OrthoDB" id="2804062at2759"/>
<dbReference type="PANTHER" id="PTHR33096:SF1">
    <property type="entry name" value="CXC1-LIKE CYSTEINE CLUSTER ASSOCIATED WITH KDZ TRANSPOSASES DOMAIN-CONTAINING PROTEIN"/>
    <property type="match status" value="1"/>
</dbReference>
<gene>
    <name evidence="3" type="ORF">CYLTODRAFT_350404</name>
</gene>
<dbReference type="Pfam" id="PF18758">
    <property type="entry name" value="KDZ"/>
    <property type="match status" value="1"/>
</dbReference>
<evidence type="ECO:0000256" key="1">
    <source>
        <dbReference type="SAM" id="MobiDB-lite"/>
    </source>
</evidence>
<feature type="region of interest" description="Disordered" evidence="1">
    <location>
        <begin position="935"/>
        <end position="971"/>
    </location>
</feature>
<dbReference type="AlphaFoldDB" id="A0A0D7BFX5"/>
<evidence type="ECO:0000259" key="2">
    <source>
        <dbReference type="Pfam" id="PF18803"/>
    </source>
</evidence>